<feature type="chain" id="PRO_5038519353" evidence="4">
    <location>
        <begin position="23"/>
        <end position="666"/>
    </location>
</feature>
<dbReference type="SMART" id="SM01065">
    <property type="entry name" value="CBM_2"/>
    <property type="match status" value="1"/>
</dbReference>
<dbReference type="Pfam" id="PF00128">
    <property type="entry name" value="Alpha-amylase"/>
    <property type="match status" value="1"/>
</dbReference>
<protein>
    <submittedName>
        <fullName evidence="6">Cyclodextrinase</fullName>
    </submittedName>
</protein>
<dbReference type="CAZy" id="GH13">
    <property type="family name" value="Glycoside Hydrolase Family 13"/>
</dbReference>
<dbReference type="InterPro" id="IPR017853">
    <property type="entry name" value="GH"/>
</dbReference>
<dbReference type="GO" id="GO:0009313">
    <property type="term" value="P:oligosaccharide catabolic process"/>
    <property type="evidence" value="ECO:0007669"/>
    <property type="project" value="TreeGrafter"/>
</dbReference>
<dbReference type="PANTHER" id="PTHR10357">
    <property type="entry name" value="ALPHA-AMYLASE FAMILY MEMBER"/>
    <property type="match status" value="1"/>
</dbReference>
<dbReference type="PANTHER" id="PTHR10357:SF179">
    <property type="entry name" value="NEUTRAL AND BASIC AMINO ACID TRANSPORT PROTEIN RBAT"/>
    <property type="match status" value="1"/>
</dbReference>
<dbReference type="SUPFAM" id="SSF49452">
    <property type="entry name" value="Starch-binding domain-like"/>
    <property type="match status" value="1"/>
</dbReference>
<evidence type="ECO:0000313" key="6">
    <source>
        <dbReference type="EMBL" id="BAH14969.1"/>
    </source>
</evidence>
<dbReference type="AlphaFoldDB" id="B9A1J7"/>
<evidence type="ECO:0000256" key="3">
    <source>
        <dbReference type="ARBA" id="ARBA00023295"/>
    </source>
</evidence>
<proteinExistence type="inferred from homology"/>
<gene>
    <name evidence="6" type="primary">cda</name>
</gene>
<evidence type="ECO:0000259" key="5">
    <source>
        <dbReference type="PROSITE" id="PS51166"/>
    </source>
</evidence>
<keyword evidence="4" id="KW-0732">Signal</keyword>
<dbReference type="CDD" id="cd11316">
    <property type="entry name" value="AmyAc_bac2_AmyA"/>
    <property type="match status" value="1"/>
</dbReference>
<dbReference type="InterPro" id="IPR013783">
    <property type="entry name" value="Ig-like_fold"/>
</dbReference>
<reference evidence="6" key="1">
    <citation type="journal article" date="2003" name="J. Biochem.">
        <title>Biochemical and genetic analyses of a novel gamma-cyclodextrin glucanotransferase from an alkalophilic Bacillus clarkii 7364.</title>
        <authorList>
            <person name="Takada M."/>
            <person name="Nakagawa Y."/>
            <person name="Yamamoto M."/>
        </authorList>
    </citation>
    <scope>NUCLEOTIDE SEQUENCE</scope>
</reference>
<keyword evidence="3" id="KW-0326">Glycosidase</keyword>
<keyword evidence="3" id="KW-0378">Hydrolase</keyword>
<name>B9A1J7_9BACI</name>
<dbReference type="EMBL" id="AB432985">
    <property type="protein sequence ID" value="BAH14969.1"/>
    <property type="molecule type" value="Genomic_DNA"/>
</dbReference>
<comment type="similarity">
    <text evidence="1">Belongs to the glycosyl hydrolase 13 family.</text>
</comment>
<dbReference type="Gene3D" id="3.20.20.80">
    <property type="entry name" value="Glycosidases"/>
    <property type="match status" value="1"/>
</dbReference>
<feature type="domain" description="CBM20" evidence="5">
    <location>
        <begin position="553"/>
        <end position="665"/>
    </location>
</feature>
<evidence type="ECO:0000256" key="2">
    <source>
        <dbReference type="ARBA" id="ARBA00022837"/>
    </source>
</evidence>
<dbReference type="InterPro" id="IPR045857">
    <property type="entry name" value="O16G_dom_2"/>
</dbReference>
<sequence length="666" mass="76982">MMRRVFFTLFLLSMLLFFGCSPDETSSTEDMEAGQVELTEDDEQADETLALVDIEQNIEWAEEAIFYQVFVRSFYDGSGDGIGDFKGLKEQIPYFVELGVDALWLMPINKASSYHGYDVEDYYDIEPDLGSMADFAAFLEEAHENNIKVILDFVVNHTSINHEWFQTALADQESEYHDYYIWDDHETYQGQESNEQGWHEIDGRIYSGHYNNDMPDLNYRNPAVREEVKAIASFWINKGVDGFRLDGAPEIDEDEKQTIEWWREFNAHVKSENPEAFIVGENWFHTIDGIRPYYSAMESSFNFVLTEDILDFTNGVTMDLVEEVNGMREQYLRFSNARGQDFIIDATMIGNHDLDRVVSRFDGDREKAKLAASVLMTLPGTPFIYYGEELGQEGQRPDDNRREPFSWYKEAKGPGMTVMNDRFFHSSAYTHPNDGISLEEQKGVAGSVYEHYKKLIAIRKDHPMLFTGNYETIDTEFGLYGYTVHDEDSDYQLTMIHNQRNEERTVKASENELEELLTGAAYSSGDDITLPPYHSIILKSAKHTIPVEEVVAEIPDLDYSVTFQVTVPEETPVDDDIYLVGEFNQWDPEDEQYILNQVDDYVYEITIDGKAFSMIQYKITRGDWDSREQNSAGEDLIGERQTENRIYQFSNNEHVEEVVIESWADQ</sequence>
<dbReference type="PROSITE" id="PS51257">
    <property type="entry name" value="PROKAR_LIPOPROTEIN"/>
    <property type="match status" value="1"/>
</dbReference>
<dbReference type="SUPFAM" id="SSF51445">
    <property type="entry name" value="(Trans)glycosidases"/>
    <property type="match status" value="1"/>
</dbReference>
<keyword evidence="2" id="KW-0106">Calcium</keyword>
<accession>B9A1J7</accession>
<dbReference type="Gene3D" id="2.60.40.10">
    <property type="entry name" value="Immunoglobulins"/>
    <property type="match status" value="1"/>
</dbReference>
<dbReference type="GO" id="GO:2001070">
    <property type="term" value="F:starch binding"/>
    <property type="evidence" value="ECO:0007669"/>
    <property type="project" value="InterPro"/>
</dbReference>
<dbReference type="InterPro" id="IPR013784">
    <property type="entry name" value="Carb-bd-like_fold"/>
</dbReference>
<dbReference type="PROSITE" id="PS51166">
    <property type="entry name" value="CBM20"/>
    <property type="match status" value="1"/>
</dbReference>
<dbReference type="Gene3D" id="3.90.400.10">
    <property type="entry name" value="Oligo-1,6-glucosidase, Domain 2"/>
    <property type="match status" value="1"/>
</dbReference>
<dbReference type="InterPro" id="IPR002044">
    <property type="entry name" value="CBM20"/>
</dbReference>
<dbReference type="GO" id="GO:0004556">
    <property type="term" value="F:alpha-amylase activity"/>
    <property type="evidence" value="ECO:0007669"/>
    <property type="project" value="TreeGrafter"/>
</dbReference>
<evidence type="ECO:0000256" key="1">
    <source>
        <dbReference type="ARBA" id="ARBA00008061"/>
    </source>
</evidence>
<dbReference type="InterPro" id="IPR006047">
    <property type="entry name" value="GH13_cat_dom"/>
</dbReference>
<dbReference type="SMART" id="SM00642">
    <property type="entry name" value="Aamy"/>
    <property type="match status" value="1"/>
</dbReference>
<feature type="signal peptide" evidence="4">
    <location>
        <begin position="1"/>
        <end position="22"/>
    </location>
</feature>
<dbReference type="SMR" id="B9A1J7"/>
<evidence type="ECO:0000256" key="4">
    <source>
        <dbReference type="SAM" id="SignalP"/>
    </source>
</evidence>
<organism evidence="6">
    <name type="scientific">Evansella clarkii</name>
    <dbReference type="NCBI Taxonomy" id="79879"/>
    <lineage>
        <taxon>Bacteria</taxon>
        <taxon>Bacillati</taxon>
        <taxon>Bacillota</taxon>
        <taxon>Bacilli</taxon>
        <taxon>Bacillales</taxon>
        <taxon>Bacillaceae</taxon>
        <taxon>Evansella</taxon>
    </lineage>
</organism>
<dbReference type="CAZy" id="CBM20">
    <property type="family name" value="Carbohydrate-Binding Module Family 20"/>
</dbReference>
<reference evidence="6" key="2">
    <citation type="journal article" date="2008" name="Biochim. Biophys. Acta">
        <title>Gene cloning and enzymatic characteristics of a novel gamma-cyclodextrin-specific cyclodextrinase from alkalophilic Bacillus clarkii 7364.</title>
        <authorList>
            <person name="Nakagawa Y."/>
            <person name="Saburi W."/>
            <person name="Takada M."/>
            <person name="Hatada Y."/>
            <person name="Horikoshi K."/>
        </authorList>
    </citation>
    <scope>NUCLEOTIDE SEQUENCE</scope>
</reference>